<dbReference type="InterPro" id="IPR052426">
    <property type="entry name" value="Plant_dev_regulator"/>
</dbReference>
<evidence type="ECO:0000256" key="2">
    <source>
        <dbReference type="ARBA" id="ARBA00022723"/>
    </source>
</evidence>
<dbReference type="OrthoDB" id="780709at2759"/>
<feature type="region of interest" description="Disordered" evidence="9">
    <location>
        <begin position="57"/>
        <end position="80"/>
    </location>
</feature>
<dbReference type="Gene3D" id="3.30.160.60">
    <property type="entry name" value="Classic Zinc Finger"/>
    <property type="match status" value="1"/>
</dbReference>
<evidence type="ECO:0000256" key="1">
    <source>
        <dbReference type="ARBA" id="ARBA00004123"/>
    </source>
</evidence>
<dbReference type="PANTHER" id="PTHR45801:SF111">
    <property type="entry name" value="C2H2 AND C2HC ZINC FINGERS SUPERFAMILY PROTEIN"/>
    <property type="match status" value="1"/>
</dbReference>
<name>A0A8K0MTD4_9ROSA</name>
<dbReference type="EMBL" id="VOIH02000001">
    <property type="protein sequence ID" value="KAF3456845.1"/>
    <property type="molecule type" value="Genomic_DNA"/>
</dbReference>
<sequence length="189" mass="20966">MESAGKQASSETSSEETHRSEQVKDESTGTKRCYECTFCRRGFTNAQALGGHMNIHRKDRAKAKQHTGSSSTSPFSSTMTHQLNDETCAPISSQPGRHYQHDVEAQRNYSSHMYLQPSHGSGGAYRQLPYSYSIEDHSFGSRSQLALTMNNQQLLGANLSLRINSSRLEDGGVVRNSEEIDLELRLGHG</sequence>
<evidence type="ECO:0000313" key="12">
    <source>
        <dbReference type="Proteomes" id="UP000796880"/>
    </source>
</evidence>
<evidence type="ECO:0000256" key="3">
    <source>
        <dbReference type="ARBA" id="ARBA00022771"/>
    </source>
</evidence>
<accession>A0A8K0MTD4</accession>
<dbReference type="GO" id="GO:0005634">
    <property type="term" value="C:nucleus"/>
    <property type="evidence" value="ECO:0007669"/>
    <property type="project" value="UniProtKB-SubCell"/>
</dbReference>
<dbReference type="PANTHER" id="PTHR45801">
    <property type="entry name" value="OS07G0101800 PROTEIN"/>
    <property type="match status" value="1"/>
</dbReference>
<evidence type="ECO:0000256" key="8">
    <source>
        <dbReference type="PROSITE-ProRule" id="PRU00042"/>
    </source>
</evidence>
<gene>
    <name evidence="11" type="ORF">FNV43_RR01499</name>
</gene>
<dbReference type="SUPFAM" id="SSF57667">
    <property type="entry name" value="beta-beta-alpha zinc fingers"/>
    <property type="match status" value="1"/>
</dbReference>
<dbReference type="PROSITE" id="PS00028">
    <property type="entry name" value="ZINC_FINGER_C2H2_1"/>
    <property type="match status" value="1"/>
</dbReference>
<keyword evidence="6" id="KW-0804">Transcription</keyword>
<feature type="compositionally biased region" description="Basic and acidic residues" evidence="9">
    <location>
        <begin position="15"/>
        <end position="26"/>
    </location>
</feature>
<keyword evidence="4" id="KW-0862">Zinc</keyword>
<dbReference type="AlphaFoldDB" id="A0A8K0MTD4"/>
<evidence type="ECO:0000313" key="11">
    <source>
        <dbReference type="EMBL" id="KAF3456845.1"/>
    </source>
</evidence>
<evidence type="ECO:0000256" key="7">
    <source>
        <dbReference type="ARBA" id="ARBA00023242"/>
    </source>
</evidence>
<dbReference type="Proteomes" id="UP000796880">
    <property type="component" value="Unassembled WGS sequence"/>
</dbReference>
<keyword evidence="7" id="KW-0539">Nucleus</keyword>
<dbReference type="PROSITE" id="PS50157">
    <property type="entry name" value="ZINC_FINGER_C2H2_2"/>
    <property type="match status" value="1"/>
</dbReference>
<feature type="compositionally biased region" description="Low complexity" evidence="9">
    <location>
        <begin position="67"/>
        <end position="80"/>
    </location>
</feature>
<keyword evidence="2" id="KW-0479">Metal-binding</keyword>
<comment type="subcellular location">
    <subcellularLocation>
        <location evidence="1">Nucleus</location>
    </subcellularLocation>
</comment>
<proteinExistence type="predicted"/>
<keyword evidence="3 8" id="KW-0863">Zinc-finger</keyword>
<dbReference type="InterPro" id="IPR036236">
    <property type="entry name" value="Znf_C2H2_sf"/>
</dbReference>
<keyword evidence="12" id="KW-1185">Reference proteome</keyword>
<protein>
    <recommendedName>
        <fullName evidence="10">C2H2-type domain-containing protein</fullName>
    </recommendedName>
</protein>
<dbReference type="InterPro" id="IPR013087">
    <property type="entry name" value="Znf_C2H2_type"/>
</dbReference>
<evidence type="ECO:0000259" key="10">
    <source>
        <dbReference type="PROSITE" id="PS50157"/>
    </source>
</evidence>
<evidence type="ECO:0000256" key="6">
    <source>
        <dbReference type="ARBA" id="ARBA00023163"/>
    </source>
</evidence>
<comment type="caution">
    <text evidence="11">The sequence shown here is derived from an EMBL/GenBank/DDBJ whole genome shotgun (WGS) entry which is preliminary data.</text>
</comment>
<keyword evidence="5" id="KW-0805">Transcription regulation</keyword>
<organism evidence="11 12">
    <name type="scientific">Rhamnella rubrinervis</name>
    <dbReference type="NCBI Taxonomy" id="2594499"/>
    <lineage>
        <taxon>Eukaryota</taxon>
        <taxon>Viridiplantae</taxon>
        <taxon>Streptophyta</taxon>
        <taxon>Embryophyta</taxon>
        <taxon>Tracheophyta</taxon>
        <taxon>Spermatophyta</taxon>
        <taxon>Magnoliopsida</taxon>
        <taxon>eudicotyledons</taxon>
        <taxon>Gunneridae</taxon>
        <taxon>Pentapetalae</taxon>
        <taxon>rosids</taxon>
        <taxon>fabids</taxon>
        <taxon>Rosales</taxon>
        <taxon>Rhamnaceae</taxon>
        <taxon>rhamnoid group</taxon>
        <taxon>Rhamneae</taxon>
        <taxon>Rhamnella</taxon>
    </lineage>
</organism>
<evidence type="ECO:0000256" key="4">
    <source>
        <dbReference type="ARBA" id="ARBA00022833"/>
    </source>
</evidence>
<dbReference type="GO" id="GO:0008270">
    <property type="term" value="F:zinc ion binding"/>
    <property type="evidence" value="ECO:0007669"/>
    <property type="project" value="UniProtKB-KW"/>
</dbReference>
<evidence type="ECO:0000256" key="9">
    <source>
        <dbReference type="SAM" id="MobiDB-lite"/>
    </source>
</evidence>
<evidence type="ECO:0000256" key="5">
    <source>
        <dbReference type="ARBA" id="ARBA00023015"/>
    </source>
</evidence>
<feature type="domain" description="C2H2-type" evidence="10">
    <location>
        <begin position="34"/>
        <end position="61"/>
    </location>
</feature>
<feature type="region of interest" description="Disordered" evidence="9">
    <location>
        <begin position="1"/>
        <end position="26"/>
    </location>
</feature>
<reference evidence="11" key="1">
    <citation type="submission" date="2020-03" db="EMBL/GenBank/DDBJ databases">
        <title>A high-quality chromosome-level genome assembly of a woody plant with both climbing and erect habits, Rhamnella rubrinervis.</title>
        <authorList>
            <person name="Lu Z."/>
            <person name="Yang Y."/>
            <person name="Zhu X."/>
            <person name="Sun Y."/>
        </authorList>
    </citation>
    <scope>NUCLEOTIDE SEQUENCE</scope>
    <source>
        <strain evidence="11">BYM</strain>
        <tissue evidence="11">Leaf</tissue>
    </source>
</reference>